<evidence type="ECO:0008006" key="3">
    <source>
        <dbReference type="Google" id="ProtNLM"/>
    </source>
</evidence>
<dbReference type="Proteomes" id="UP000295399">
    <property type="component" value="Unassembled WGS sequence"/>
</dbReference>
<dbReference type="OrthoDB" id="7574579at2"/>
<proteinExistence type="predicted"/>
<accession>A0A4R2PHH7</accession>
<keyword evidence="2" id="KW-1185">Reference proteome</keyword>
<sequence>MTASKLPPERLPGWPALMDEQLAAAFVSLSPGQLRAGVQRGEFPKPLRIGRRVLYHRDAMSRAINARAGIQDHHAEIEETGWEL</sequence>
<dbReference type="EMBL" id="SLXO01000007">
    <property type="protein sequence ID" value="TCP33395.1"/>
    <property type="molecule type" value="Genomic_DNA"/>
</dbReference>
<dbReference type="RefSeq" id="WP_132708685.1">
    <property type="nucleotide sequence ID" value="NZ_JACIGF010000007.1"/>
</dbReference>
<comment type="caution">
    <text evidence="1">The sequence shown here is derived from an EMBL/GenBank/DDBJ whole genome shotgun (WGS) entry which is preliminary data.</text>
</comment>
<reference evidence="1 2" key="1">
    <citation type="submission" date="2019-03" db="EMBL/GenBank/DDBJ databases">
        <title>Genomic Encyclopedia of Type Strains, Phase IV (KMG-IV): sequencing the most valuable type-strain genomes for metagenomic binning, comparative biology and taxonomic classification.</title>
        <authorList>
            <person name="Goeker M."/>
        </authorList>
    </citation>
    <scope>NUCLEOTIDE SEQUENCE [LARGE SCALE GENOMIC DNA]</scope>
    <source>
        <strain evidence="1 2">DSM 2132</strain>
    </source>
</reference>
<dbReference type="InParanoid" id="A0A4R2PHH7"/>
<evidence type="ECO:0000313" key="1">
    <source>
        <dbReference type="EMBL" id="TCP33395.1"/>
    </source>
</evidence>
<evidence type="ECO:0000313" key="2">
    <source>
        <dbReference type="Proteomes" id="UP000295399"/>
    </source>
</evidence>
<organism evidence="1 2">
    <name type="scientific">Rhodothalassium salexigens DSM 2132</name>
    <dbReference type="NCBI Taxonomy" id="1188247"/>
    <lineage>
        <taxon>Bacteria</taxon>
        <taxon>Pseudomonadati</taxon>
        <taxon>Pseudomonadota</taxon>
        <taxon>Alphaproteobacteria</taxon>
        <taxon>Rhodothalassiales</taxon>
        <taxon>Rhodothalassiaceae</taxon>
        <taxon>Rhodothalassium</taxon>
    </lineage>
</organism>
<name>A0A4R2PHH7_RHOSA</name>
<protein>
    <recommendedName>
        <fullName evidence="3">Helix-turn-helix protein</fullName>
    </recommendedName>
</protein>
<dbReference type="AlphaFoldDB" id="A0A4R2PHH7"/>
<gene>
    <name evidence="1" type="ORF">EV659_1074</name>
</gene>